<dbReference type="Gene3D" id="1.10.10.10">
    <property type="entry name" value="Winged helix-like DNA-binding domain superfamily/Winged helix DNA-binding domain"/>
    <property type="match status" value="1"/>
</dbReference>
<dbReference type="SMART" id="SM00100">
    <property type="entry name" value="cNMP"/>
    <property type="match status" value="1"/>
</dbReference>
<keyword evidence="2" id="KW-0238">DNA-binding</keyword>
<dbReference type="InterPro" id="IPR050397">
    <property type="entry name" value="Env_Response_Regulators"/>
</dbReference>
<dbReference type="InterPro" id="IPR018490">
    <property type="entry name" value="cNMP-bd_dom_sf"/>
</dbReference>
<feature type="domain" description="Cyclic nucleotide-binding" evidence="5">
    <location>
        <begin position="15"/>
        <end position="118"/>
    </location>
</feature>
<comment type="caution">
    <text evidence="6">The sequence shown here is derived from an EMBL/GenBank/DDBJ whole genome shotgun (WGS) entry which is preliminary data.</text>
</comment>
<reference evidence="7" key="1">
    <citation type="journal article" date="2019" name="Int. J. Syst. Evol. Microbiol.">
        <title>The Global Catalogue of Microorganisms (GCM) 10K type strain sequencing project: providing services to taxonomists for standard genome sequencing and annotation.</title>
        <authorList>
            <consortium name="The Broad Institute Genomics Platform"/>
            <consortium name="The Broad Institute Genome Sequencing Center for Infectious Disease"/>
            <person name="Wu L."/>
            <person name="Ma J."/>
        </authorList>
    </citation>
    <scope>NUCLEOTIDE SEQUENCE [LARGE SCALE GENOMIC DNA]</scope>
    <source>
        <strain evidence="7">NBRC 112502</strain>
    </source>
</reference>
<feature type="region of interest" description="Disordered" evidence="4">
    <location>
        <begin position="234"/>
        <end position="253"/>
    </location>
</feature>
<protein>
    <submittedName>
        <fullName evidence="6">Transcriptional regulator</fullName>
    </submittedName>
</protein>
<dbReference type="Pfam" id="PF00027">
    <property type="entry name" value="cNMP_binding"/>
    <property type="match status" value="1"/>
</dbReference>
<proteinExistence type="predicted"/>
<dbReference type="EMBL" id="BSOS01000073">
    <property type="protein sequence ID" value="GLR67873.1"/>
    <property type="molecule type" value="Genomic_DNA"/>
</dbReference>
<name>A0ABQ6A984_9PROT</name>
<dbReference type="Gene3D" id="2.60.120.10">
    <property type="entry name" value="Jelly Rolls"/>
    <property type="match status" value="1"/>
</dbReference>
<evidence type="ECO:0000313" key="6">
    <source>
        <dbReference type="EMBL" id="GLR67873.1"/>
    </source>
</evidence>
<dbReference type="PANTHER" id="PTHR24567">
    <property type="entry name" value="CRP FAMILY TRANSCRIPTIONAL REGULATORY PROTEIN"/>
    <property type="match status" value="1"/>
</dbReference>
<dbReference type="PROSITE" id="PS50042">
    <property type="entry name" value="CNMP_BINDING_3"/>
    <property type="match status" value="1"/>
</dbReference>
<evidence type="ECO:0000256" key="2">
    <source>
        <dbReference type="ARBA" id="ARBA00023125"/>
    </source>
</evidence>
<dbReference type="InterPro" id="IPR000595">
    <property type="entry name" value="cNMP-bd_dom"/>
</dbReference>
<evidence type="ECO:0000256" key="1">
    <source>
        <dbReference type="ARBA" id="ARBA00023015"/>
    </source>
</evidence>
<sequence length="253" mass="27003">MRNQPLPEMLRTVPMFAALGAELLKQLAAMAEVSEVAAGAELCRQGALPEYLHILLAGQITLSGTAPDGAAAVVDILSPPGHFVLAAVLTQLPYLMTAQALTAVQLLRLDAAALRGLLAREPALALSMLQNQALDCRAMVRQVRDLKLRSAAQRLGCYLLAQVTDPLAHSAEFRLPFEKGLLAGRLGCRQENLSRAFAVLRTVGVETSGTRVWLHDIPRLQNYAAPDELADSMRETASGEAAQMVSRSGSSAA</sequence>
<keyword evidence="3" id="KW-0804">Transcription</keyword>
<dbReference type="PANTHER" id="PTHR24567:SF74">
    <property type="entry name" value="HTH-TYPE TRANSCRIPTIONAL REGULATOR ARCR"/>
    <property type="match status" value="1"/>
</dbReference>
<dbReference type="SUPFAM" id="SSF46785">
    <property type="entry name" value="Winged helix' DNA-binding domain"/>
    <property type="match status" value="1"/>
</dbReference>
<dbReference type="InterPro" id="IPR012318">
    <property type="entry name" value="HTH_CRP"/>
</dbReference>
<evidence type="ECO:0000256" key="4">
    <source>
        <dbReference type="SAM" id="MobiDB-lite"/>
    </source>
</evidence>
<evidence type="ECO:0000313" key="7">
    <source>
        <dbReference type="Proteomes" id="UP001156641"/>
    </source>
</evidence>
<keyword evidence="1" id="KW-0805">Transcription regulation</keyword>
<dbReference type="InterPro" id="IPR014710">
    <property type="entry name" value="RmlC-like_jellyroll"/>
</dbReference>
<gene>
    <name evidence="6" type="primary">ftrB</name>
    <name evidence="6" type="ORF">GCM10010909_25540</name>
</gene>
<dbReference type="CDD" id="cd00038">
    <property type="entry name" value="CAP_ED"/>
    <property type="match status" value="1"/>
</dbReference>
<organism evidence="6 7">
    <name type="scientific">Acidocella aquatica</name>
    <dbReference type="NCBI Taxonomy" id="1922313"/>
    <lineage>
        <taxon>Bacteria</taxon>
        <taxon>Pseudomonadati</taxon>
        <taxon>Pseudomonadota</taxon>
        <taxon>Alphaproteobacteria</taxon>
        <taxon>Acetobacterales</taxon>
        <taxon>Acidocellaceae</taxon>
        <taxon>Acidocella</taxon>
    </lineage>
</organism>
<evidence type="ECO:0000259" key="5">
    <source>
        <dbReference type="PROSITE" id="PS50042"/>
    </source>
</evidence>
<dbReference type="InterPro" id="IPR036390">
    <property type="entry name" value="WH_DNA-bd_sf"/>
</dbReference>
<dbReference type="Pfam" id="PF13545">
    <property type="entry name" value="HTH_Crp_2"/>
    <property type="match status" value="1"/>
</dbReference>
<dbReference type="Proteomes" id="UP001156641">
    <property type="component" value="Unassembled WGS sequence"/>
</dbReference>
<keyword evidence="7" id="KW-1185">Reference proteome</keyword>
<dbReference type="SUPFAM" id="SSF51206">
    <property type="entry name" value="cAMP-binding domain-like"/>
    <property type="match status" value="1"/>
</dbReference>
<dbReference type="RefSeq" id="WP_284258657.1">
    <property type="nucleotide sequence ID" value="NZ_BSOS01000073.1"/>
</dbReference>
<evidence type="ECO:0000256" key="3">
    <source>
        <dbReference type="ARBA" id="ARBA00023163"/>
    </source>
</evidence>
<dbReference type="InterPro" id="IPR036388">
    <property type="entry name" value="WH-like_DNA-bd_sf"/>
</dbReference>
<accession>A0ABQ6A984</accession>